<evidence type="ECO:0000313" key="6">
    <source>
        <dbReference type="Proteomes" id="UP000236311"/>
    </source>
</evidence>
<dbReference type="GO" id="GO:0004553">
    <property type="term" value="F:hydrolase activity, hydrolyzing O-glycosyl compounds"/>
    <property type="evidence" value="ECO:0007669"/>
    <property type="project" value="InterPro"/>
</dbReference>
<comment type="similarity">
    <text evidence="1 4">Belongs to the glycosyl hydrolase 43 family.</text>
</comment>
<gene>
    <name evidence="5" type="ORF">AMURIS_02600</name>
</gene>
<evidence type="ECO:0000313" key="5">
    <source>
        <dbReference type="EMBL" id="SOY29879.1"/>
    </source>
</evidence>
<dbReference type="AlphaFoldDB" id="A0A2K4ZHD0"/>
<dbReference type="GO" id="GO:0005975">
    <property type="term" value="P:carbohydrate metabolic process"/>
    <property type="evidence" value="ECO:0007669"/>
    <property type="project" value="InterPro"/>
</dbReference>
<reference evidence="5 6" key="1">
    <citation type="submission" date="2018-01" db="EMBL/GenBank/DDBJ databases">
        <authorList>
            <person name="Gaut B.S."/>
            <person name="Morton B.R."/>
            <person name="Clegg M.T."/>
            <person name="Duvall M.R."/>
        </authorList>
    </citation>
    <scope>NUCLEOTIDE SEQUENCE [LARGE SCALE GENOMIC DNA]</scope>
    <source>
        <strain evidence="5">GP69</strain>
    </source>
</reference>
<sequence>MLFTSNLAEAPFAKDPAVVRLGERYFLYYSVYFGDTLGIGIAFSEDMEQWQEYGRFPITQECESTGVGAPGAVVRDGKVHLFYQTYGTWEKDAICHAWSADGLHFEKDESNPVFRPTADWCCGRAIDADVCRFKDRYYLYFATRDHEMRIQKLGAAWTSLTSDFSRDSWTQACRHAVLAPEMVWEQECTEAPACVTDGDRLYLFYGGAYNRKPQQIGCAVTEDGIHFEKLDSVPFLANGEPGSWNAEESGHPFAFRDEDGTAWLFYQGFDGETWRITRRKLEFRDGRPVLAEEQRDGR</sequence>
<organism evidence="5 6">
    <name type="scientific">Acetatifactor muris</name>
    <dbReference type="NCBI Taxonomy" id="879566"/>
    <lineage>
        <taxon>Bacteria</taxon>
        <taxon>Bacillati</taxon>
        <taxon>Bacillota</taxon>
        <taxon>Clostridia</taxon>
        <taxon>Lachnospirales</taxon>
        <taxon>Lachnospiraceae</taxon>
        <taxon>Acetatifactor</taxon>
    </lineage>
</organism>
<evidence type="ECO:0000256" key="1">
    <source>
        <dbReference type="ARBA" id="ARBA00009865"/>
    </source>
</evidence>
<dbReference type="OrthoDB" id="2534034at2"/>
<dbReference type="PANTHER" id="PTHR35279">
    <property type="match status" value="1"/>
</dbReference>
<keyword evidence="2 4" id="KW-0378">Hydrolase</keyword>
<dbReference type="PANTHER" id="PTHR35279:SF1">
    <property type="entry name" value="ARABINANASE_LEVANSUCRASE_INVERTASE"/>
    <property type="match status" value="1"/>
</dbReference>
<dbReference type="RefSeq" id="WP_103239955.1">
    <property type="nucleotide sequence ID" value="NZ_JANJZD010000011.1"/>
</dbReference>
<proteinExistence type="inferred from homology"/>
<keyword evidence="6" id="KW-1185">Reference proteome</keyword>
<dbReference type="InterPro" id="IPR006710">
    <property type="entry name" value="Glyco_hydro_43"/>
</dbReference>
<dbReference type="Gene3D" id="2.115.10.20">
    <property type="entry name" value="Glycosyl hydrolase domain, family 43"/>
    <property type="match status" value="3"/>
</dbReference>
<accession>A0A2K4ZHD0</accession>
<dbReference type="Pfam" id="PF04616">
    <property type="entry name" value="Glyco_hydro_43"/>
    <property type="match status" value="1"/>
</dbReference>
<evidence type="ECO:0000256" key="2">
    <source>
        <dbReference type="ARBA" id="ARBA00022801"/>
    </source>
</evidence>
<dbReference type="SUPFAM" id="SSF75005">
    <property type="entry name" value="Arabinanase/levansucrase/invertase"/>
    <property type="match status" value="1"/>
</dbReference>
<evidence type="ECO:0000256" key="3">
    <source>
        <dbReference type="ARBA" id="ARBA00023295"/>
    </source>
</evidence>
<evidence type="ECO:0000256" key="4">
    <source>
        <dbReference type="RuleBase" id="RU361187"/>
    </source>
</evidence>
<protein>
    <submittedName>
        <fullName evidence="5">Glycosyl hydrolases family 43</fullName>
    </submittedName>
</protein>
<dbReference type="InterPro" id="IPR023296">
    <property type="entry name" value="Glyco_hydro_beta-prop_sf"/>
</dbReference>
<keyword evidence="3 4" id="KW-0326">Glycosidase</keyword>
<name>A0A2K4ZHD0_9FIRM</name>
<dbReference type="Proteomes" id="UP000236311">
    <property type="component" value="Unassembled WGS sequence"/>
</dbReference>
<dbReference type="EMBL" id="OFSM01000012">
    <property type="protein sequence ID" value="SOY29879.1"/>
    <property type="molecule type" value="Genomic_DNA"/>
</dbReference>